<comment type="caution">
    <text evidence="2">The sequence shown here is derived from an EMBL/GenBank/DDBJ whole genome shotgun (WGS) entry which is preliminary data.</text>
</comment>
<dbReference type="SUPFAM" id="SSF52821">
    <property type="entry name" value="Rhodanese/Cell cycle control phosphatase"/>
    <property type="match status" value="1"/>
</dbReference>
<protein>
    <submittedName>
        <fullName evidence="2">Rhodanese-like domain-containing protein</fullName>
    </submittedName>
</protein>
<dbReference type="SMART" id="SM00450">
    <property type="entry name" value="RHOD"/>
    <property type="match status" value="1"/>
</dbReference>
<organism evidence="2 3">
    <name type="scientific">Streptococcus ratti</name>
    <dbReference type="NCBI Taxonomy" id="1341"/>
    <lineage>
        <taxon>Bacteria</taxon>
        <taxon>Bacillati</taxon>
        <taxon>Bacillota</taxon>
        <taxon>Bacilli</taxon>
        <taxon>Lactobacillales</taxon>
        <taxon>Streptococcaceae</taxon>
        <taxon>Streptococcus</taxon>
    </lineage>
</organism>
<evidence type="ECO:0000313" key="2">
    <source>
        <dbReference type="EMBL" id="NMD49593.1"/>
    </source>
</evidence>
<reference evidence="2 3" key="1">
    <citation type="submission" date="2020-04" db="EMBL/GenBank/DDBJ databases">
        <title>MicrobeNet Type strains.</title>
        <authorList>
            <person name="Nicholson A.C."/>
        </authorList>
    </citation>
    <scope>NUCLEOTIDE SEQUENCE [LARGE SCALE GENOMIC DNA]</scope>
    <source>
        <strain evidence="2 3">DSM 22768</strain>
    </source>
</reference>
<evidence type="ECO:0000259" key="1">
    <source>
        <dbReference type="PROSITE" id="PS50206"/>
    </source>
</evidence>
<dbReference type="InterPro" id="IPR001763">
    <property type="entry name" value="Rhodanese-like_dom"/>
</dbReference>
<dbReference type="EMBL" id="JABASA010000017">
    <property type="protein sequence ID" value="NMD49593.1"/>
    <property type="molecule type" value="Genomic_DNA"/>
</dbReference>
<dbReference type="InterPro" id="IPR050229">
    <property type="entry name" value="GlpE_sulfurtransferase"/>
</dbReference>
<dbReference type="AlphaFoldDB" id="A0A7X9LE55"/>
<feature type="domain" description="Rhodanese" evidence="1">
    <location>
        <begin position="26"/>
        <end position="107"/>
    </location>
</feature>
<dbReference type="Pfam" id="PF00581">
    <property type="entry name" value="Rhodanese"/>
    <property type="match status" value="1"/>
</dbReference>
<accession>A0A7X9LE55</accession>
<dbReference type="PANTHER" id="PTHR43031:SF17">
    <property type="entry name" value="SULFURTRANSFERASE YTWF-RELATED"/>
    <property type="match status" value="1"/>
</dbReference>
<proteinExistence type="predicted"/>
<sequence>MLELFKNLFSSSEKSITAAELEDILAKKKITLLDVREPNEYRGGHIKSARNFPLQDIHTYQGKKAEPVYVICQSGMRSKRAASVLSQKGYEAINIKGGMMSYKGKTI</sequence>
<dbReference type="Proteomes" id="UP000532121">
    <property type="component" value="Unassembled WGS sequence"/>
</dbReference>
<dbReference type="RefSeq" id="WP_193523809.1">
    <property type="nucleotide sequence ID" value="NZ_JABASA010000017.1"/>
</dbReference>
<name>A0A7X9LE55_STRRT</name>
<dbReference type="PANTHER" id="PTHR43031">
    <property type="entry name" value="FAD-DEPENDENT OXIDOREDUCTASE"/>
    <property type="match status" value="1"/>
</dbReference>
<evidence type="ECO:0000313" key="3">
    <source>
        <dbReference type="Proteomes" id="UP000532121"/>
    </source>
</evidence>
<dbReference type="InterPro" id="IPR036873">
    <property type="entry name" value="Rhodanese-like_dom_sf"/>
</dbReference>
<gene>
    <name evidence="2" type="ORF">HHO37_07955</name>
</gene>
<dbReference type="CDD" id="cd00158">
    <property type="entry name" value="RHOD"/>
    <property type="match status" value="1"/>
</dbReference>
<dbReference type="PROSITE" id="PS50206">
    <property type="entry name" value="RHODANESE_3"/>
    <property type="match status" value="1"/>
</dbReference>
<dbReference type="Gene3D" id="3.40.250.10">
    <property type="entry name" value="Rhodanese-like domain"/>
    <property type="match status" value="1"/>
</dbReference>